<feature type="domain" description="FERM" evidence="3">
    <location>
        <begin position="1"/>
        <end position="214"/>
    </location>
</feature>
<dbReference type="FunFam" id="2.30.29.30:FF:000046">
    <property type="entry name" value="FERM, RhoGEF and pleckstrin domain-containing protein 1"/>
    <property type="match status" value="1"/>
</dbReference>
<accession>A0A662YY36</accession>
<dbReference type="SMART" id="SM01196">
    <property type="entry name" value="FERM_C"/>
    <property type="match status" value="1"/>
</dbReference>
<feature type="region of interest" description="Disordered" evidence="1">
    <location>
        <begin position="300"/>
        <end position="322"/>
    </location>
</feature>
<comment type="caution">
    <text evidence="4">The sequence shown here is derived from an EMBL/GenBank/DDBJ whole genome shotgun (WGS) entry which is preliminary data.</text>
</comment>
<dbReference type="Gene3D" id="2.30.29.30">
    <property type="entry name" value="Pleckstrin-homology domain (PH domain)/Phosphotyrosine-binding domain (PTB)"/>
    <property type="match status" value="3"/>
</dbReference>
<dbReference type="SMART" id="SM00233">
    <property type="entry name" value="PH"/>
    <property type="match status" value="1"/>
</dbReference>
<dbReference type="InterPro" id="IPR041788">
    <property type="entry name" value="FARP1/FARP2/FRMD7_FERM_C"/>
</dbReference>
<dbReference type="GO" id="GO:0005085">
    <property type="term" value="F:guanyl-nucleotide exchange factor activity"/>
    <property type="evidence" value="ECO:0007669"/>
    <property type="project" value="TreeGrafter"/>
</dbReference>
<dbReference type="Proteomes" id="UP000289886">
    <property type="component" value="Unassembled WGS sequence"/>
</dbReference>
<protein>
    <recommendedName>
        <fullName evidence="6">FERM, RhoGEF and pleckstrin domain-containing protein 2</fullName>
    </recommendedName>
</protein>
<sequence length="495" mass="56973">MGEIEGSYRPLQTPGTRLGVNANVAVRTLEPGQSLSTALANSARDPSSGNGLQIRVEALDETQEVYEMEKGLIRCTFGGYLSCYTSQKSRYVSQTLNRGQTPAESDFQVLEISRKLEMYGIRFHCAADREGTKINLAVSHMGLQVFQGNTKINTFNWSKIRKLSFKRKRFLIKLHPEVHGPHQDTLEFLMTSRDQCKVFWKNCVEYHTFFRLLDQPEPKSKPILFSRGSSFRYSICWYNKIILAQYLTTLILLQRENTEAAGGLCERQWSSKNTISEETQQSSDLYSHFVCRLAKTGSSDEVSLEQESEDDTHSSYSSLDKQTHHRANTTMHVCWHRNTSVSMSDHSLAVEGQRPNTITHVCWYRNHHLSLSDYQRMDQNQLSGYLLRKFKNSNGWQKLWVVFTNFCLFFYKTHQDDFPLASLPLLGYIVGTAAEADSIHKEYVFKLQFKSHVYYFRAESEYTFERWMEVIKSAASATGRMSLLIPKESKEMNGS</sequence>
<dbReference type="InterPro" id="IPR011993">
    <property type="entry name" value="PH-like_dom_sf"/>
</dbReference>
<dbReference type="InterPro" id="IPR051835">
    <property type="entry name" value="RAC1-GEF"/>
</dbReference>
<gene>
    <name evidence="4" type="ORF">EOD39_6905</name>
</gene>
<evidence type="ECO:0000313" key="4">
    <source>
        <dbReference type="EMBL" id="RXN01410.1"/>
    </source>
</evidence>
<dbReference type="AlphaFoldDB" id="A0A662YY36"/>
<dbReference type="InterPro" id="IPR000299">
    <property type="entry name" value="FERM_domain"/>
</dbReference>
<dbReference type="PROSITE" id="PS50003">
    <property type="entry name" value="PH_DOMAIN"/>
    <property type="match status" value="1"/>
</dbReference>
<keyword evidence="5" id="KW-1185">Reference proteome</keyword>
<evidence type="ECO:0000256" key="1">
    <source>
        <dbReference type="SAM" id="MobiDB-lite"/>
    </source>
</evidence>
<dbReference type="Pfam" id="PF09380">
    <property type="entry name" value="FERM_C"/>
    <property type="match status" value="1"/>
</dbReference>
<dbReference type="PANTHER" id="PTHR45858">
    <property type="entry name" value="FERM DOMAIN CONTAINING PROTEIN"/>
    <property type="match status" value="1"/>
</dbReference>
<dbReference type="InterPro" id="IPR001849">
    <property type="entry name" value="PH_domain"/>
</dbReference>
<reference evidence="4 5" key="1">
    <citation type="submission" date="2019-01" db="EMBL/GenBank/DDBJ databases">
        <title>Draft Genome and Complete Hox-Cluster Characterization of the Sterlet Sturgeon (Acipenser ruthenus).</title>
        <authorList>
            <person name="Wei Q."/>
        </authorList>
    </citation>
    <scope>NUCLEOTIDE SEQUENCE [LARGE SCALE GENOMIC DNA]</scope>
    <source>
        <strain evidence="4">WHYD16114868_AA</strain>
        <tissue evidence="4">Blood</tissue>
    </source>
</reference>
<evidence type="ECO:0008006" key="6">
    <source>
        <dbReference type="Google" id="ProtNLM"/>
    </source>
</evidence>
<dbReference type="FunFam" id="2.30.29.30:FF:000002">
    <property type="entry name" value="Band 4.1-like protein 5 isoform 1"/>
    <property type="match status" value="1"/>
</dbReference>
<dbReference type="InterPro" id="IPR018980">
    <property type="entry name" value="FERM_PH-like_C"/>
</dbReference>
<dbReference type="CDD" id="cd13193">
    <property type="entry name" value="FERM_C_FARP1-like"/>
    <property type="match status" value="1"/>
</dbReference>
<name>A0A662YY36_ACIRT</name>
<dbReference type="Pfam" id="PF00169">
    <property type="entry name" value="PH"/>
    <property type="match status" value="1"/>
</dbReference>
<dbReference type="PROSITE" id="PS50057">
    <property type="entry name" value="FERM_3"/>
    <property type="match status" value="1"/>
</dbReference>
<feature type="domain" description="PH" evidence="2">
    <location>
        <begin position="379"/>
        <end position="476"/>
    </location>
</feature>
<proteinExistence type="predicted"/>
<evidence type="ECO:0000259" key="2">
    <source>
        <dbReference type="PROSITE" id="PS50003"/>
    </source>
</evidence>
<evidence type="ECO:0000259" key="3">
    <source>
        <dbReference type="PROSITE" id="PS50057"/>
    </source>
</evidence>
<dbReference type="PANTHER" id="PTHR45858:SF4">
    <property type="entry name" value="FERM, ARHGEF AND PLECKSTRIN DOMAIN-CONTAINING PROTEIN 2"/>
    <property type="match status" value="1"/>
</dbReference>
<evidence type="ECO:0000313" key="5">
    <source>
        <dbReference type="Proteomes" id="UP000289886"/>
    </source>
</evidence>
<dbReference type="SUPFAM" id="SSF50729">
    <property type="entry name" value="PH domain-like"/>
    <property type="match status" value="2"/>
</dbReference>
<dbReference type="EMBL" id="SCEB01000049">
    <property type="protein sequence ID" value="RXN01410.1"/>
    <property type="molecule type" value="Genomic_DNA"/>
</dbReference>
<dbReference type="CDD" id="cd13235">
    <property type="entry name" value="PH2_FARP1-like"/>
    <property type="match status" value="1"/>
</dbReference>
<organism evidence="4 5">
    <name type="scientific">Acipenser ruthenus</name>
    <name type="common">Sterlet sturgeon</name>
    <dbReference type="NCBI Taxonomy" id="7906"/>
    <lineage>
        <taxon>Eukaryota</taxon>
        <taxon>Metazoa</taxon>
        <taxon>Chordata</taxon>
        <taxon>Craniata</taxon>
        <taxon>Vertebrata</taxon>
        <taxon>Euteleostomi</taxon>
        <taxon>Actinopterygii</taxon>
        <taxon>Chondrostei</taxon>
        <taxon>Acipenseriformes</taxon>
        <taxon>Acipenseridae</taxon>
        <taxon>Acipenser</taxon>
    </lineage>
</organism>